<name>A0ABX6QPD2_9HYPH</name>
<feature type="transmembrane region" description="Helical" evidence="1">
    <location>
        <begin position="12"/>
        <end position="31"/>
    </location>
</feature>
<dbReference type="Pfam" id="PF20337">
    <property type="entry name" value="DUF6632"/>
    <property type="match status" value="1"/>
</dbReference>
<keyword evidence="1" id="KW-0812">Transmembrane</keyword>
<dbReference type="RefSeq" id="WP_138286033.1">
    <property type="nucleotide sequence ID" value="NZ_CP058350.1"/>
</dbReference>
<gene>
    <name evidence="2" type="ORF">FE840_013570</name>
</gene>
<keyword evidence="1" id="KW-1133">Transmembrane helix</keyword>
<dbReference type="EMBL" id="CP058350">
    <property type="protein sequence ID" value="QLF70481.1"/>
    <property type="molecule type" value="Genomic_DNA"/>
</dbReference>
<evidence type="ECO:0000313" key="3">
    <source>
        <dbReference type="Proteomes" id="UP000308530"/>
    </source>
</evidence>
<feature type="transmembrane region" description="Helical" evidence="1">
    <location>
        <begin position="100"/>
        <end position="120"/>
    </location>
</feature>
<sequence length="129" mass="14105">MTTIRNERLLKTAMIAFGIVFCFVYPLALVWPSGWMWHGGHGAYYFVMICGIYATLGVFLILASRNPGAHTSLISFTIWSSVVHALIMAVQVFHDGQNEWGHLLGDVPALLLVAAVLGYLMPAAVKPAT</sequence>
<feature type="transmembrane region" description="Helical" evidence="1">
    <location>
        <begin position="43"/>
        <end position="62"/>
    </location>
</feature>
<accession>A0ABX6QPD2</accession>
<keyword evidence="3" id="KW-1185">Reference proteome</keyword>
<feature type="transmembrane region" description="Helical" evidence="1">
    <location>
        <begin position="74"/>
        <end position="94"/>
    </location>
</feature>
<proteinExistence type="predicted"/>
<protein>
    <submittedName>
        <fullName evidence="2">Uncharacterized protein</fullName>
    </submittedName>
</protein>
<evidence type="ECO:0000256" key="1">
    <source>
        <dbReference type="SAM" id="Phobius"/>
    </source>
</evidence>
<dbReference type="Proteomes" id="UP000308530">
    <property type="component" value="Chromosome"/>
</dbReference>
<organism evidence="2 3">
    <name type="scientific">Peteryoungia desertarenae</name>
    <dbReference type="NCBI Taxonomy" id="1813451"/>
    <lineage>
        <taxon>Bacteria</taxon>
        <taxon>Pseudomonadati</taxon>
        <taxon>Pseudomonadota</taxon>
        <taxon>Alphaproteobacteria</taxon>
        <taxon>Hyphomicrobiales</taxon>
        <taxon>Rhizobiaceae</taxon>
        <taxon>Peteryoungia</taxon>
    </lineage>
</organism>
<reference evidence="2 3" key="1">
    <citation type="submission" date="2020-06" db="EMBL/GenBank/DDBJ databases">
        <title>Genome sequence of Rhizobium sp strain ADMK78.</title>
        <authorList>
            <person name="Rahi P."/>
        </authorList>
    </citation>
    <scope>NUCLEOTIDE SEQUENCE [LARGE SCALE GENOMIC DNA]</scope>
    <source>
        <strain evidence="2 3">ADMK78</strain>
    </source>
</reference>
<evidence type="ECO:0000313" key="2">
    <source>
        <dbReference type="EMBL" id="QLF70481.1"/>
    </source>
</evidence>
<keyword evidence="1" id="KW-0472">Membrane</keyword>
<dbReference type="InterPro" id="IPR046572">
    <property type="entry name" value="DUF6632"/>
</dbReference>